<protein>
    <submittedName>
        <fullName evidence="2">DUF4148 domain-containing protein</fullName>
    </submittedName>
</protein>
<name>A0A494XND2_9BURK</name>
<organism evidence="2 3">
    <name type="scientific">Pararobbsia silviterrae</name>
    <dbReference type="NCBI Taxonomy" id="1792498"/>
    <lineage>
        <taxon>Bacteria</taxon>
        <taxon>Pseudomonadati</taxon>
        <taxon>Pseudomonadota</taxon>
        <taxon>Betaproteobacteria</taxon>
        <taxon>Burkholderiales</taxon>
        <taxon>Burkholderiaceae</taxon>
        <taxon>Pararobbsia</taxon>
    </lineage>
</organism>
<evidence type="ECO:0000313" key="3">
    <source>
        <dbReference type="Proteomes" id="UP000270342"/>
    </source>
</evidence>
<dbReference type="AlphaFoldDB" id="A0A494XND2"/>
<gene>
    <name evidence="2" type="ORF">D7S86_19040</name>
</gene>
<comment type="caution">
    <text evidence="2">The sequence shown here is derived from an EMBL/GenBank/DDBJ whole genome shotgun (WGS) entry which is preliminary data.</text>
</comment>
<reference evidence="2 3" key="1">
    <citation type="submission" date="2018-10" db="EMBL/GenBank/DDBJ databases">
        <title>Robbsia sp. DHC34, isolated from soil.</title>
        <authorList>
            <person name="Gao Z.-H."/>
            <person name="Qiu L.-H."/>
        </authorList>
    </citation>
    <scope>NUCLEOTIDE SEQUENCE [LARGE SCALE GENOMIC DNA]</scope>
    <source>
        <strain evidence="2 3">DHC34</strain>
    </source>
</reference>
<keyword evidence="3" id="KW-1185">Reference proteome</keyword>
<keyword evidence="1" id="KW-0732">Signal</keyword>
<evidence type="ECO:0000313" key="2">
    <source>
        <dbReference type="EMBL" id="RKP50226.1"/>
    </source>
</evidence>
<proteinExistence type="predicted"/>
<evidence type="ECO:0000256" key="1">
    <source>
        <dbReference type="SAM" id="SignalP"/>
    </source>
</evidence>
<feature type="chain" id="PRO_5019787638" evidence="1">
    <location>
        <begin position="33"/>
        <end position="98"/>
    </location>
</feature>
<dbReference type="Proteomes" id="UP000270342">
    <property type="component" value="Unassembled WGS sequence"/>
</dbReference>
<sequence>MLKIVRSYTMKRTLVSALLVSATFAAAVPAFAQSNEGLTREQVRQQLVVAQASGQLEQQRAPNAFPANRPAVRGEYAVATQHSAARYAKVAVPSNAQE</sequence>
<dbReference type="Pfam" id="PF13663">
    <property type="entry name" value="DUF4148"/>
    <property type="match status" value="1"/>
</dbReference>
<accession>A0A494XND2</accession>
<dbReference type="InterPro" id="IPR025421">
    <property type="entry name" value="DUF4148"/>
</dbReference>
<feature type="signal peptide" evidence="1">
    <location>
        <begin position="1"/>
        <end position="32"/>
    </location>
</feature>
<dbReference type="EMBL" id="RBZU01000009">
    <property type="protein sequence ID" value="RKP50226.1"/>
    <property type="molecule type" value="Genomic_DNA"/>
</dbReference>